<dbReference type="Pfam" id="PF13581">
    <property type="entry name" value="HATPase_c_2"/>
    <property type="match status" value="1"/>
</dbReference>
<dbReference type="SUPFAM" id="SSF55874">
    <property type="entry name" value="ATPase domain of HSP90 chaperone/DNA topoisomerase II/histidine kinase"/>
    <property type="match status" value="1"/>
</dbReference>
<dbReference type="Gene3D" id="3.40.50.2300">
    <property type="match status" value="1"/>
</dbReference>
<keyword evidence="5" id="KW-1185">Reference proteome</keyword>
<dbReference type="Gene3D" id="3.30.565.10">
    <property type="entry name" value="Histidine kinase-like ATPase, C-terminal domain"/>
    <property type="match status" value="1"/>
</dbReference>
<dbReference type="STRING" id="53406.SAMN05421553_3601"/>
<evidence type="ECO:0000256" key="2">
    <source>
        <dbReference type="PROSITE-ProRule" id="PRU00169"/>
    </source>
</evidence>
<dbReference type="OrthoDB" id="9804019at2"/>
<dbReference type="InterPro" id="IPR036457">
    <property type="entry name" value="PPM-type-like_dom_sf"/>
</dbReference>
<dbReference type="AlphaFoldDB" id="A0A1H5EGN5"/>
<gene>
    <name evidence="4" type="ORF">SAMN05421553_3601</name>
</gene>
<dbReference type="GO" id="GO:0000160">
    <property type="term" value="P:phosphorelay signal transduction system"/>
    <property type="evidence" value="ECO:0007669"/>
    <property type="project" value="InterPro"/>
</dbReference>
<feature type="domain" description="Response regulatory" evidence="3">
    <location>
        <begin position="145"/>
        <end position="260"/>
    </location>
</feature>
<dbReference type="PANTHER" id="PTHR44591">
    <property type="entry name" value="STRESS RESPONSE REGULATOR PROTEIN 1"/>
    <property type="match status" value="1"/>
</dbReference>
<dbReference type="InterPro" id="IPR001789">
    <property type="entry name" value="Sig_transdc_resp-reg_receiver"/>
</dbReference>
<protein>
    <submittedName>
        <fullName evidence="4">Histidine kinase-like ATPase domain-containing protein</fullName>
    </submittedName>
</protein>
<dbReference type="InterPro" id="IPR001932">
    <property type="entry name" value="PPM-type_phosphatase-like_dom"/>
</dbReference>
<evidence type="ECO:0000256" key="1">
    <source>
        <dbReference type="ARBA" id="ARBA00022553"/>
    </source>
</evidence>
<dbReference type="InterPro" id="IPR003594">
    <property type="entry name" value="HATPase_dom"/>
</dbReference>
<dbReference type="SUPFAM" id="SSF81606">
    <property type="entry name" value="PP2C-like"/>
    <property type="match status" value="1"/>
</dbReference>
<dbReference type="Pfam" id="PF00072">
    <property type="entry name" value="Response_reg"/>
    <property type="match status" value="1"/>
</dbReference>
<sequence>MSVLLDMQAPATLDGVRCLRHALERATLRHPLEAAQRQALLLGLTELATNSVKHAAPSVLTLYVVREEQGLLCVLGEDGPHFAAFDALIRQRLTSMDDPLSEPELIESGMGLSLIAQCLPGVQCRREADLNRYTWRVAGSRPRLRVAVVDDDPLIRELISLYLADDYQVSVFDSAFSALQALTESPPDVVLSDIHMPEMDGLSLRQALAERSHTAVTPFVFISGSDDDVLREQTSALGIDDYLCKPLERRQLIQVVERVHQRSLRIQVAAQQLVESGITVQLQPVLPAVAEPFQLAMAHRPAEAGGGDFVFHRQQAGRHTLVLGDCMGHGQQAKVFAHAYQAYLSSTLGALDTLVGPAQVLAQLSDAMQTDQLLSQSLLTCIVMQWQDDEWITLACAGHPQPLLCNGDTVVEVPVAGMLPGLMADTRYQNCQVQLRRGSRLCLYSDGLLAGLATRTDEAQALQCLSANVRLSAHQPLAIQAHWLLEQGATARDDACVILLENPLS</sequence>
<dbReference type="InterPro" id="IPR036890">
    <property type="entry name" value="HATPase_C_sf"/>
</dbReference>
<keyword evidence="1 2" id="KW-0597">Phosphoprotein</keyword>
<accession>A0A1H5EGN5</accession>
<dbReference type="Gene3D" id="3.60.40.10">
    <property type="entry name" value="PPM-type phosphatase domain"/>
    <property type="match status" value="1"/>
</dbReference>
<dbReference type="PROSITE" id="PS50110">
    <property type="entry name" value="RESPONSE_REGULATORY"/>
    <property type="match status" value="1"/>
</dbReference>
<dbReference type="SMART" id="SM00448">
    <property type="entry name" value="REC"/>
    <property type="match status" value="1"/>
</dbReference>
<keyword evidence="4" id="KW-0808">Transferase</keyword>
<evidence type="ECO:0000313" key="5">
    <source>
        <dbReference type="Proteomes" id="UP000242849"/>
    </source>
</evidence>
<dbReference type="InterPro" id="IPR050595">
    <property type="entry name" value="Bact_response_regulator"/>
</dbReference>
<reference evidence="5" key="1">
    <citation type="submission" date="2016-10" db="EMBL/GenBank/DDBJ databases">
        <authorList>
            <person name="Varghese N."/>
            <person name="Submissions S."/>
        </authorList>
    </citation>
    <scope>NUCLEOTIDE SEQUENCE [LARGE SCALE GENOMIC DNA]</scope>
    <source>
        <strain evidence="5">DSM 12111</strain>
    </source>
</reference>
<proteinExistence type="predicted"/>
<organism evidence="4 5">
    <name type="scientific">Pseudomonas anguilliseptica</name>
    <dbReference type="NCBI Taxonomy" id="53406"/>
    <lineage>
        <taxon>Bacteria</taxon>
        <taxon>Pseudomonadati</taxon>
        <taxon>Pseudomonadota</taxon>
        <taxon>Gammaproteobacteria</taxon>
        <taxon>Pseudomonadales</taxon>
        <taxon>Pseudomonadaceae</taxon>
        <taxon>Pseudomonas</taxon>
    </lineage>
</organism>
<dbReference type="SMART" id="SM00331">
    <property type="entry name" value="PP2C_SIG"/>
    <property type="match status" value="1"/>
</dbReference>
<name>A0A1H5EGN5_PSEAG</name>
<dbReference type="InterPro" id="IPR011006">
    <property type="entry name" value="CheY-like_superfamily"/>
</dbReference>
<feature type="modified residue" description="4-aspartylphosphate" evidence="2">
    <location>
        <position position="193"/>
    </location>
</feature>
<dbReference type="Proteomes" id="UP000242849">
    <property type="component" value="Unassembled WGS sequence"/>
</dbReference>
<evidence type="ECO:0000313" key="4">
    <source>
        <dbReference type="EMBL" id="SED90255.1"/>
    </source>
</evidence>
<keyword evidence="4" id="KW-0418">Kinase</keyword>
<evidence type="ECO:0000259" key="3">
    <source>
        <dbReference type="PROSITE" id="PS50110"/>
    </source>
</evidence>
<dbReference type="Pfam" id="PF07228">
    <property type="entry name" value="SpoIIE"/>
    <property type="match status" value="1"/>
</dbReference>
<dbReference type="GO" id="GO:0016301">
    <property type="term" value="F:kinase activity"/>
    <property type="evidence" value="ECO:0007669"/>
    <property type="project" value="UniProtKB-KW"/>
</dbReference>
<dbReference type="EMBL" id="FNSC01000001">
    <property type="protein sequence ID" value="SED90255.1"/>
    <property type="molecule type" value="Genomic_DNA"/>
</dbReference>
<dbReference type="PANTHER" id="PTHR44591:SF3">
    <property type="entry name" value="RESPONSE REGULATORY DOMAIN-CONTAINING PROTEIN"/>
    <property type="match status" value="1"/>
</dbReference>
<dbReference type="SUPFAM" id="SSF52172">
    <property type="entry name" value="CheY-like"/>
    <property type="match status" value="1"/>
</dbReference>